<dbReference type="AlphaFoldDB" id="A0AAW5WM23"/>
<dbReference type="EMBL" id="JAKUYZ010000006">
    <property type="protein sequence ID" value="MCY7221155.1"/>
    <property type="molecule type" value="Genomic_DNA"/>
</dbReference>
<evidence type="ECO:0000313" key="1">
    <source>
        <dbReference type="EMBL" id="MCY7221155.1"/>
    </source>
</evidence>
<sequence length="95" mass="11059">MLEFKRINNVQTYTGGVRDVLVVRQSSSPLIQVEIRVNGYLLDLITVKRNILRVYTLKNLSPTARVTVSNITEGLDMTLKHNRTFRDFDFFEKLK</sequence>
<comment type="caution">
    <text evidence="1">The sequence shown here is derived from an EMBL/GenBank/DDBJ whole genome shotgun (WGS) entry which is preliminary data.</text>
</comment>
<evidence type="ECO:0000313" key="2">
    <source>
        <dbReference type="Proteomes" id="UP001208029"/>
    </source>
</evidence>
<accession>A0AAW5WM23</accession>
<dbReference type="RefSeq" id="WP_187759315.1">
    <property type="nucleotide sequence ID" value="NZ_JAKUYZ010000006.1"/>
</dbReference>
<name>A0AAW5WM23_STRCR</name>
<protein>
    <submittedName>
        <fullName evidence="1">Uncharacterized protein</fullName>
    </submittedName>
</protein>
<reference evidence="1" key="2">
    <citation type="submission" date="2022-02" db="EMBL/GenBank/DDBJ databases">
        <authorList>
            <person name="Christensen J.J.E."/>
            <person name="Jensen C.S."/>
            <person name="Nielsen X.C."/>
            <person name="Dargis R."/>
        </authorList>
    </citation>
    <scope>NUCLEOTIDE SEQUENCE</scope>
    <source>
        <strain evidence="1">K13014465</strain>
    </source>
</reference>
<dbReference type="Proteomes" id="UP001208029">
    <property type="component" value="Unassembled WGS sequence"/>
</dbReference>
<reference evidence="1" key="1">
    <citation type="journal article" date="2022" name="Med Res Arch">
        <title>Genomic identification of streptococcal strains and relation to clinical characteristics. A substudy to The Partial Oral Treatment of Endocarditis (POET) Trial.</title>
        <authorList>
            <person name="Christensen J."/>
            <person name="Jensen C."/>
            <person name="Dargis R."/>
            <person name="Nielsen X."/>
            <person name="Pries- Heje M."/>
            <person name="Wiingaard C."/>
            <person name="Ihlemann N."/>
            <person name="Gill S."/>
            <person name="Bruun N."/>
            <person name="Elming H."/>
            <person name="Povlsen J."/>
            <person name="Madsen T."/>
            <person name="Jensen K."/>
            <person name="Fuursted K."/>
            <person name="Ostergaard L."/>
            <person name="Christiansen U."/>
            <person name="Rosenvinge F."/>
            <person name="Helweg-Larsen J."/>
            <person name="Fosbol E."/>
            <person name="Kober L."/>
            <person name="Torp-Pedersen C."/>
            <person name="Tonder N."/>
            <person name="Moser C."/>
            <person name="Iversen K."/>
            <person name="Bundgaard H."/>
        </authorList>
    </citation>
    <scope>NUCLEOTIDE SEQUENCE</scope>
    <source>
        <strain evidence="1">K13014465</strain>
    </source>
</reference>
<organism evidence="1 2">
    <name type="scientific">Streptococcus cristatus</name>
    <dbReference type="NCBI Taxonomy" id="45634"/>
    <lineage>
        <taxon>Bacteria</taxon>
        <taxon>Bacillati</taxon>
        <taxon>Bacillota</taxon>
        <taxon>Bacilli</taxon>
        <taxon>Lactobacillales</taxon>
        <taxon>Streptococcaceae</taxon>
        <taxon>Streptococcus</taxon>
    </lineage>
</organism>
<proteinExistence type="predicted"/>
<gene>
    <name evidence="1" type="ORF">MK546_03500</name>
</gene>